<dbReference type="Pfam" id="PF12833">
    <property type="entry name" value="HTH_18"/>
    <property type="match status" value="1"/>
</dbReference>
<dbReference type="PANTHER" id="PTHR43280">
    <property type="entry name" value="ARAC-FAMILY TRANSCRIPTIONAL REGULATOR"/>
    <property type="match status" value="1"/>
</dbReference>
<feature type="transmembrane region" description="Helical" evidence="5">
    <location>
        <begin position="188"/>
        <end position="207"/>
    </location>
</feature>
<dbReference type="PRINTS" id="PR00032">
    <property type="entry name" value="HTHARAC"/>
</dbReference>
<name>A0A9W6INV9_9PROT</name>
<keyword evidence="5" id="KW-0812">Transmembrane</keyword>
<evidence type="ECO:0000313" key="8">
    <source>
        <dbReference type="Proteomes" id="UP001143486"/>
    </source>
</evidence>
<reference evidence="7" key="2">
    <citation type="submission" date="2023-01" db="EMBL/GenBank/DDBJ databases">
        <authorList>
            <person name="Sun Q."/>
            <person name="Evtushenko L."/>
        </authorList>
    </citation>
    <scope>NUCLEOTIDE SEQUENCE</scope>
    <source>
        <strain evidence="7">VKM B-1513</strain>
    </source>
</reference>
<feature type="transmembrane region" description="Helical" evidence="5">
    <location>
        <begin position="6"/>
        <end position="25"/>
    </location>
</feature>
<keyword evidence="1" id="KW-0805">Transcription regulation</keyword>
<organism evidence="7 8">
    <name type="scientific">Maricaulis virginensis</name>
    <dbReference type="NCBI Taxonomy" id="144022"/>
    <lineage>
        <taxon>Bacteria</taxon>
        <taxon>Pseudomonadati</taxon>
        <taxon>Pseudomonadota</taxon>
        <taxon>Alphaproteobacteria</taxon>
        <taxon>Maricaulales</taxon>
        <taxon>Maricaulaceae</taxon>
        <taxon>Maricaulis</taxon>
    </lineage>
</organism>
<evidence type="ECO:0000256" key="3">
    <source>
        <dbReference type="ARBA" id="ARBA00023163"/>
    </source>
</evidence>
<evidence type="ECO:0000259" key="6">
    <source>
        <dbReference type="PROSITE" id="PS01124"/>
    </source>
</evidence>
<keyword evidence="5" id="KW-1133">Transmembrane helix</keyword>
<keyword evidence="5" id="KW-0472">Membrane</keyword>
<evidence type="ECO:0000256" key="2">
    <source>
        <dbReference type="ARBA" id="ARBA00023125"/>
    </source>
</evidence>
<evidence type="ECO:0000256" key="5">
    <source>
        <dbReference type="SAM" id="Phobius"/>
    </source>
</evidence>
<evidence type="ECO:0000256" key="1">
    <source>
        <dbReference type="ARBA" id="ARBA00023015"/>
    </source>
</evidence>
<keyword evidence="8" id="KW-1185">Reference proteome</keyword>
<dbReference type="GO" id="GO:0043565">
    <property type="term" value="F:sequence-specific DNA binding"/>
    <property type="evidence" value="ECO:0007669"/>
    <property type="project" value="InterPro"/>
</dbReference>
<feature type="transmembrane region" description="Helical" evidence="5">
    <location>
        <begin position="146"/>
        <end position="168"/>
    </location>
</feature>
<reference evidence="7" key="1">
    <citation type="journal article" date="2014" name="Int. J. Syst. Evol. Microbiol.">
        <title>Complete genome sequence of Corynebacterium casei LMG S-19264T (=DSM 44701T), isolated from a smear-ripened cheese.</title>
        <authorList>
            <consortium name="US DOE Joint Genome Institute (JGI-PGF)"/>
            <person name="Walter F."/>
            <person name="Albersmeier A."/>
            <person name="Kalinowski J."/>
            <person name="Ruckert C."/>
        </authorList>
    </citation>
    <scope>NUCLEOTIDE SEQUENCE</scope>
    <source>
        <strain evidence="7">VKM B-1513</strain>
    </source>
</reference>
<proteinExistence type="predicted"/>
<dbReference type="InterPro" id="IPR020449">
    <property type="entry name" value="Tscrpt_reg_AraC-type_HTH"/>
</dbReference>
<dbReference type="AlphaFoldDB" id="A0A9W6INV9"/>
<dbReference type="PANTHER" id="PTHR43280:SF2">
    <property type="entry name" value="HTH-TYPE TRANSCRIPTIONAL REGULATOR EXSA"/>
    <property type="match status" value="1"/>
</dbReference>
<feature type="transmembrane region" description="Helical" evidence="5">
    <location>
        <begin position="117"/>
        <end position="134"/>
    </location>
</feature>
<protein>
    <recommendedName>
        <fullName evidence="6">HTH araC/xylS-type domain-containing protein</fullName>
    </recommendedName>
</protein>
<evidence type="ECO:0000313" key="7">
    <source>
        <dbReference type="EMBL" id="GLK53716.1"/>
    </source>
</evidence>
<dbReference type="PROSITE" id="PS01124">
    <property type="entry name" value="HTH_ARAC_FAMILY_2"/>
    <property type="match status" value="1"/>
</dbReference>
<dbReference type="Proteomes" id="UP001143486">
    <property type="component" value="Unassembled WGS sequence"/>
</dbReference>
<dbReference type="InterPro" id="IPR018060">
    <property type="entry name" value="HTH_AraC"/>
</dbReference>
<keyword evidence="2" id="KW-0238">DNA-binding</keyword>
<feature type="domain" description="HTH araC/xylS-type" evidence="6">
    <location>
        <begin position="244"/>
        <end position="350"/>
    </location>
</feature>
<dbReference type="InterPro" id="IPR009057">
    <property type="entry name" value="Homeodomain-like_sf"/>
</dbReference>
<keyword evidence="3" id="KW-0804">Transcription</keyword>
<comment type="caution">
    <text evidence="7">The sequence shown here is derived from an EMBL/GenBank/DDBJ whole genome shotgun (WGS) entry which is preliminary data.</text>
</comment>
<feature type="transmembrane region" description="Helical" evidence="5">
    <location>
        <begin position="32"/>
        <end position="49"/>
    </location>
</feature>
<dbReference type="EMBL" id="BSFE01000013">
    <property type="protein sequence ID" value="GLK53716.1"/>
    <property type="molecule type" value="Genomic_DNA"/>
</dbReference>
<dbReference type="Gene3D" id="1.10.10.60">
    <property type="entry name" value="Homeodomain-like"/>
    <property type="match status" value="2"/>
</dbReference>
<feature type="transmembrane region" description="Helical" evidence="5">
    <location>
        <begin position="69"/>
        <end position="88"/>
    </location>
</feature>
<dbReference type="GO" id="GO:0003700">
    <property type="term" value="F:DNA-binding transcription factor activity"/>
    <property type="evidence" value="ECO:0007669"/>
    <property type="project" value="InterPro"/>
</dbReference>
<gene>
    <name evidence="7" type="ORF">GCM10017621_32240</name>
</gene>
<dbReference type="SUPFAM" id="SSF46689">
    <property type="entry name" value="Homeodomain-like"/>
    <property type="match status" value="1"/>
</dbReference>
<sequence length="365" mass="40129">MTLQPVNLVHIALIAIAGLGVLLTVSQPRLRAVSALMAMSCTWMIFNVLEETAGFRDIWLVTPAFRLAYPPLVYLTVRGIMIAGPALTWRDWPHAVPFLIALALTTQIAWVEHAARISLFVYSAAAVWLIHRFRRATRETRSDARAIQLNGLYALIGFYVVDGVFDVLRMDAHWIHPYWPWLGTQTAYLFQISVSLAFVVMLILIAVRHSRLFEGLEPGALDAPRDEPATPAPGDEAAATEDFRRIDTVVRGEALYSEPRLTRPEVAAAAGLGERAVSRAIKTATGRNFNDYINSLRIEDVCAMMQEDARAGTAQRVIDLAFTAGFSSKSVFNAVFKRETGETPSAYAAGLRSGEDGPVSGIRSA</sequence>
<accession>A0A9W6INV9</accession>
<dbReference type="SMART" id="SM00342">
    <property type="entry name" value="HTH_ARAC"/>
    <property type="match status" value="1"/>
</dbReference>
<dbReference type="RefSeq" id="WP_271188057.1">
    <property type="nucleotide sequence ID" value="NZ_BSFE01000013.1"/>
</dbReference>
<feature type="region of interest" description="Disordered" evidence="4">
    <location>
        <begin position="346"/>
        <end position="365"/>
    </location>
</feature>
<evidence type="ECO:0000256" key="4">
    <source>
        <dbReference type="SAM" id="MobiDB-lite"/>
    </source>
</evidence>